<evidence type="ECO:0000313" key="2">
    <source>
        <dbReference type="EMBL" id="TQS40832.1"/>
    </source>
</evidence>
<dbReference type="InParanoid" id="A0A545AHM4"/>
<dbReference type="EMBL" id="VIRS01000033">
    <property type="protein sequence ID" value="TQS40832.1"/>
    <property type="molecule type" value="Genomic_DNA"/>
</dbReference>
<evidence type="ECO:0000256" key="1">
    <source>
        <dbReference type="SAM" id="SignalP"/>
    </source>
</evidence>
<accession>A0A545AHM4</accession>
<proteinExistence type="predicted"/>
<reference evidence="2 3" key="1">
    <citation type="submission" date="2019-07" db="EMBL/GenBank/DDBJ databases">
        <title>Cryptosporangium phraense sp. nov., isolated from plant litter.</title>
        <authorList>
            <person name="Suriyachadkun C."/>
        </authorList>
    </citation>
    <scope>NUCLEOTIDE SEQUENCE [LARGE SCALE GENOMIC DNA]</scope>
    <source>
        <strain evidence="2 3">A-T 5661</strain>
    </source>
</reference>
<feature type="chain" id="PRO_5021874640" description="Secreted protein" evidence="1">
    <location>
        <begin position="26"/>
        <end position="135"/>
    </location>
</feature>
<comment type="caution">
    <text evidence="2">The sequence shown here is derived from an EMBL/GenBank/DDBJ whole genome shotgun (WGS) entry which is preliminary data.</text>
</comment>
<dbReference type="RefSeq" id="WP_142708730.1">
    <property type="nucleotide sequence ID" value="NZ_VIRS01000033.1"/>
</dbReference>
<keyword evidence="3" id="KW-1185">Reference proteome</keyword>
<gene>
    <name evidence="2" type="ORF">FL583_32620</name>
</gene>
<feature type="signal peptide" evidence="1">
    <location>
        <begin position="1"/>
        <end position="25"/>
    </location>
</feature>
<dbReference type="Proteomes" id="UP000317982">
    <property type="component" value="Unassembled WGS sequence"/>
</dbReference>
<organism evidence="2 3">
    <name type="scientific">Cryptosporangium phraense</name>
    <dbReference type="NCBI Taxonomy" id="2593070"/>
    <lineage>
        <taxon>Bacteria</taxon>
        <taxon>Bacillati</taxon>
        <taxon>Actinomycetota</taxon>
        <taxon>Actinomycetes</taxon>
        <taxon>Cryptosporangiales</taxon>
        <taxon>Cryptosporangiaceae</taxon>
        <taxon>Cryptosporangium</taxon>
    </lineage>
</organism>
<keyword evidence="1" id="KW-0732">Signal</keyword>
<evidence type="ECO:0000313" key="3">
    <source>
        <dbReference type="Proteomes" id="UP000317982"/>
    </source>
</evidence>
<protein>
    <recommendedName>
        <fullName evidence="4">Secreted protein</fullName>
    </recommendedName>
</protein>
<name>A0A545AHM4_9ACTN</name>
<dbReference type="AlphaFoldDB" id="A0A545AHM4"/>
<evidence type="ECO:0008006" key="4">
    <source>
        <dbReference type="Google" id="ProtNLM"/>
    </source>
</evidence>
<sequence length="135" mass="14545">MWRRAFSFLLPIVALLAVASTPAAAADGVPVTVHVTCRSNDNHYTASDITYDSTTHVVSKVTWNTNAAFRADRITWAGWGTDGWVVVAQRGGDSDTHDDVDPSGTITTGIDQTTGLSFFRISVWDANWGDCHSGS</sequence>